<dbReference type="AlphaFoldDB" id="A0A7L5JNK5"/>
<dbReference type="EMBL" id="CP054051">
    <property type="protein sequence ID" value="QKJ26696.1"/>
    <property type="molecule type" value="Genomic_DNA"/>
</dbReference>
<reference evidence="1 2" key="1">
    <citation type="submission" date="2020-05" db="EMBL/GenBank/DDBJ databases">
        <title>Complete genome sequencing of Campylobacter and Arcobacter type strains.</title>
        <authorList>
            <person name="Miller W.G."/>
            <person name="Yee E."/>
        </authorList>
    </citation>
    <scope>NUCLEOTIDE SEQUENCE [LARGE SCALE GENOMIC DNA]</scope>
    <source>
        <strain evidence="1 2">LMG 21996</strain>
    </source>
</reference>
<proteinExistence type="predicted"/>
<organism evidence="1 2">
    <name type="scientific">Aliarcobacter cibarius</name>
    <dbReference type="NCBI Taxonomy" id="255507"/>
    <lineage>
        <taxon>Bacteria</taxon>
        <taxon>Pseudomonadati</taxon>
        <taxon>Campylobacterota</taxon>
        <taxon>Epsilonproteobacteria</taxon>
        <taxon>Campylobacterales</taxon>
        <taxon>Arcobacteraceae</taxon>
        <taxon>Aliarcobacter</taxon>
    </lineage>
</organism>
<sequence>MGQSKNIEIEYDLIRLLLKYYKKILFGDNVDIKVEKIEGPDFILSTSSKKVGVEITRSLNENDKTIFSHKIDFGPLYTNFEEIVSSQIIKSINKKIDKFESYKKFDENILLIDSESYSSTNTELVTRLVFNFLRNTEFFYNKIILKLSNELIIFEKDSINKILLN</sequence>
<gene>
    <name evidence="1" type="ORF">ACBT_0765</name>
</gene>
<evidence type="ECO:0000313" key="1">
    <source>
        <dbReference type="EMBL" id="QKJ26696.1"/>
    </source>
</evidence>
<dbReference type="RefSeq" id="WP_024774811.1">
    <property type="nucleotide sequence ID" value="NZ_CP054051.1"/>
</dbReference>
<accession>A0A7L5JNK5</accession>
<dbReference type="KEGG" id="acib:ACBT_0765"/>
<name>A0A7L5JNK5_9BACT</name>
<evidence type="ECO:0000313" key="2">
    <source>
        <dbReference type="Proteomes" id="UP000509513"/>
    </source>
</evidence>
<dbReference type="Proteomes" id="UP000509513">
    <property type="component" value="Chromosome"/>
</dbReference>
<protein>
    <submittedName>
        <fullName evidence="1">Uncharacterized protein</fullName>
    </submittedName>
</protein>